<dbReference type="PANTHER" id="PTHR39156:SF1">
    <property type="entry name" value="RIBONUCLEASE M5"/>
    <property type="match status" value="1"/>
</dbReference>
<dbReference type="GO" id="GO:0043822">
    <property type="term" value="F:ribonuclease M5 activity"/>
    <property type="evidence" value="ECO:0007669"/>
    <property type="project" value="UniProtKB-EC"/>
</dbReference>
<keyword evidence="4 11" id="KW-0540">Nuclease</keyword>
<dbReference type="EMBL" id="JADCKA010000006">
    <property type="protein sequence ID" value="MBE5035582.1"/>
    <property type="molecule type" value="Genomic_DNA"/>
</dbReference>
<evidence type="ECO:0000256" key="2">
    <source>
        <dbReference type="ARBA" id="ARBA00022517"/>
    </source>
</evidence>
<evidence type="ECO:0000313" key="15">
    <source>
        <dbReference type="Proteomes" id="UP001516588"/>
    </source>
</evidence>
<protein>
    <recommendedName>
        <fullName evidence="11 12">Ribonuclease M5</fullName>
        <ecNumber evidence="11 12">3.1.26.8</ecNumber>
    </recommendedName>
    <alternativeName>
        <fullName evidence="11">RNase M5</fullName>
    </alternativeName>
    <alternativeName>
        <fullName evidence="11">Ribosomal RNA terminal maturase M5</fullName>
    </alternativeName>
</protein>
<evidence type="ECO:0000259" key="13">
    <source>
        <dbReference type="PROSITE" id="PS50880"/>
    </source>
</evidence>
<keyword evidence="1 11" id="KW-0963">Cytoplasm</keyword>
<dbReference type="PROSITE" id="PS50880">
    <property type="entry name" value="TOPRIM"/>
    <property type="match status" value="1"/>
</dbReference>
<evidence type="ECO:0000256" key="12">
    <source>
        <dbReference type="NCBIfam" id="TIGR00334"/>
    </source>
</evidence>
<dbReference type="InterPro" id="IPR025156">
    <property type="entry name" value="RNase_M5_C"/>
</dbReference>
<dbReference type="Gene3D" id="3.40.1360.10">
    <property type="match status" value="1"/>
</dbReference>
<comment type="similarity">
    <text evidence="11">Belongs to the ribonuclease M5 family.</text>
</comment>
<keyword evidence="8 11" id="KW-0378">Hydrolase</keyword>
<organism evidence="14 15">
    <name type="scientific">Gallibacter intestinalis</name>
    <dbReference type="NCBI Taxonomy" id="2779356"/>
    <lineage>
        <taxon>Bacteria</taxon>
        <taxon>Bacillati</taxon>
        <taxon>Bacillota</taxon>
        <taxon>Clostridia</taxon>
        <taxon>Eubacteriales</taxon>
        <taxon>Eubacteriaceae</taxon>
        <taxon>Gallibacter</taxon>
    </lineage>
</organism>
<dbReference type="InterPro" id="IPR004466">
    <property type="entry name" value="RNase_M5"/>
</dbReference>
<reference evidence="14 15" key="1">
    <citation type="submission" date="2020-10" db="EMBL/GenBank/DDBJ databases">
        <title>ChiBAC.</title>
        <authorList>
            <person name="Zenner C."/>
            <person name="Hitch T.C.A."/>
            <person name="Clavel T."/>
        </authorList>
    </citation>
    <scope>NUCLEOTIDE SEQUENCE [LARGE SCALE GENOMIC DNA]</scope>
    <source>
        <strain evidence="14 15">DSM 108706</strain>
    </source>
</reference>
<evidence type="ECO:0000256" key="10">
    <source>
        <dbReference type="ARBA" id="ARBA00022884"/>
    </source>
</evidence>
<feature type="domain" description="Toprim" evidence="13">
    <location>
        <begin position="4"/>
        <end position="87"/>
    </location>
</feature>
<keyword evidence="7 11" id="KW-0255">Endonuclease</keyword>
<keyword evidence="10 11" id="KW-0694">RNA-binding</keyword>
<evidence type="ECO:0000256" key="11">
    <source>
        <dbReference type="HAMAP-Rule" id="MF_01469"/>
    </source>
</evidence>
<dbReference type="Proteomes" id="UP001516588">
    <property type="component" value="Unassembled WGS sequence"/>
</dbReference>
<comment type="caution">
    <text evidence="14">The sequence shown here is derived from an EMBL/GenBank/DDBJ whole genome shotgun (WGS) entry which is preliminary data.</text>
</comment>
<gene>
    <name evidence="11 14" type="primary">rnmV</name>
    <name evidence="14" type="ORF">INF20_04705</name>
</gene>
<keyword evidence="9" id="KW-0460">Magnesium</keyword>
<evidence type="ECO:0000256" key="9">
    <source>
        <dbReference type="ARBA" id="ARBA00022842"/>
    </source>
</evidence>
<evidence type="ECO:0000256" key="6">
    <source>
        <dbReference type="ARBA" id="ARBA00022730"/>
    </source>
</evidence>
<keyword evidence="2 11" id="KW-0690">Ribosome biogenesis</keyword>
<dbReference type="EC" id="3.1.26.8" evidence="11 12"/>
<dbReference type="HAMAP" id="MF_01469">
    <property type="entry name" value="RNase_M5"/>
    <property type="match status" value="1"/>
</dbReference>
<dbReference type="InterPro" id="IPR006171">
    <property type="entry name" value="TOPRIM_dom"/>
</dbReference>
<accession>A0ABR9QXH2</accession>
<dbReference type="Pfam" id="PF13331">
    <property type="entry name" value="DUF4093"/>
    <property type="match status" value="1"/>
</dbReference>
<evidence type="ECO:0000256" key="5">
    <source>
        <dbReference type="ARBA" id="ARBA00022723"/>
    </source>
</evidence>
<comment type="function">
    <text evidence="11">Required for correct processing of both the 5' and 3' ends of 5S rRNA precursor. Cleaves both sides of a double-stranded region yielding mature 5S rRNA in one step.</text>
</comment>
<comment type="subcellular location">
    <subcellularLocation>
        <location evidence="11">Cytoplasm</location>
    </subcellularLocation>
</comment>
<keyword evidence="6 11" id="KW-0699">rRNA-binding</keyword>
<evidence type="ECO:0000256" key="4">
    <source>
        <dbReference type="ARBA" id="ARBA00022722"/>
    </source>
</evidence>
<dbReference type="SUPFAM" id="SSF110455">
    <property type="entry name" value="Toprim domain"/>
    <property type="match status" value="1"/>
</dbReference>
<dbReference type="RefSeq" id="WP_226385230.1">
    <property type="nucleotide sequence ID" value="NZ_JADCKA010000006.1"/>
</dbReference>
<dbReference type="InterPro" id="IPR034141">
    <property type="entry name" value="TOPRIM_RNase_M5-like"/>
</dbReference>
<dbReference type="PANTHER" id="PTHR39156">
    <property type="entry name" value="RIBONUCLEASE M5"/>
    <property type="match status" value="1"/>
</dbReference>
<evidence type="ECO:0000256" key="1">
    <source>
        <dbReference type="ARBA" id="ARBA00022490"/>
    </source>
</evidence>
<keyword evidence="5" id="KW-0479">Metal-binding</keyword>
<dbReference type="NCBIfam" id="TIGR00334">
    <property type="entry name" value="5S_RNA_mat_M5"/>
    <property type="match status" value="1"/>
</dbReference>
<evidence type="ECO:0000256" key="8">
    <source>
        <dbReference type="ARBA" id="ARBA00022801"/>
    </source>
</evidence>
<evidence type="ECO:0000313" key="14">
    <source>
        <dbReference type="EMBL" id="MBE5035582.1"/>
    </source>
</evidence>
<name>A0ABR9QXH2_9FIRM</name>
<sequence length="182" mass="20058">MKIKEVIVVEGRDDTTAVTRAVECDTIETHGFGIKKETWELIKKAYEERGIIIFTDPDHSGEEIRKKLSERFPNAKHAYLTKKEALGGNDVGIENASDKVICEALNKAKAKLVESTDIFTQRDMVDAGLAGGAGSKEKRQALGKALGIGYGNSLGFLKKLNAFGVTKEDFARELDKIERTLK</sequence>
<keyword evidence="15" id="KW-1185">Reference proteome</keyword>
<dbReference type="SMART" id="SM00493">
    <property type="entry name" value="TOPRIM"/>
    <property type="match status" value="1"/>
</dbReference>
<proteinExistence type="inferred from homology"/>
<comment type="catalytic activity">
    <reaction evidence="11">
        <text>Endonucleolytic cleavage of RNA, removing 21 and 42 nucleotides, respectively, from the 5'- and 3'-termini of a 5S-rRNA precursor.</text>
        <dbReference type="EC" id="3.1.26.8"/>
    </reaction>
</comment>
<dbReference type="Pfam" id="PF01751">
    <property type="entry name" value="Toprim"/>
    <property type="match status" value="1"/>
</dbReference>
<evidence type="ECO:0000256" key="7">
    <source>
        <dbReference type="ARBA" id="ARBA00022759"/>
    </source>
</evidence>
<evidence type="ECO:0000256" key="3">
    <source>
        <dbReference type="ARBA" id="ARBA00022552"/>
    </source>
</evidence>
<keyword evidence="3 11" id="KW-0698">rRNA processing</keyword>
<dbReference type="CDD" id="cd01027">
    <property type="entry name" value="TOPRIM_RNase_M5_like"/>
    <property type="match status" value="1"/>
</dbReference>